<organism evidence="2 3">
    <name type="scientific">Sinomicrobium pectinilyticum</name>
    <dbReference type="NCBI Taxonomy" id="1084421"/>
    <lineage>
        <taxon>Bacteria</taxon>
        <taxon>Pseudomonadati</taxon>
        <taxon>Bacteroidota</taxon>
        <taxon>Flavobacteriia</taxon>
        <taxon>Flavobacteriales</taxon>
        <taxon>Flavobacteriaceae</taxon>
        <taxon>Sinomicrobium</taxon>
    </lineage>
</organism>
<dbReference type="Pfam" id="PF00903">
    <property type="entry name" value="Glyoxalase"/>
    <property type="match status" value="1"/>
</dbReference>
<dbReference type="PANTHER" id="PTHR36503">
    <property type="entry name" value="BLR2520 PROTEIN"/>
    <property type="match status" value="1"/>
</dbReference>
<accession>A0A3N0ESN0</accession>
<dbReference type="OrthoDB" id="9798430at2"/>
<dbReference type="InterPro" id="IPR004360">
    <property type="entry name" value="Glyas_Fos-R_dOase_dom"/>
</dbReference>
<dbReference type="RefSeq" id="WP_123215160.1">
    <property type="nucleotide sequence ID" value="NZ_RJTM01000029.1"/>
</dbReference>
<protein>
    <submittedName>
        <fullName evidence="2">Glyoxalase</fullName>
    </submittedName>
</protein>
<evidence type="ECO:0000259" key="1">
    <source>
        <dbReference type="PROSITE" id="PS51819"/>
    </source>
</evidence>
<name>A0A3N0ESN0_SINP1</name>
<dbReference type="PANTHER" id="PTHR36503:SF1">
    <property type="entry name" value="BLR2520 PROTEIN"/>
    <property type="match status" value="1"/>
</dbReference>
<dbReference type="InterPro" id="IPR037523">
    <property type="entry name" value="VOC_core"/>
</dbReference>
<dbReference type="SUPFAM" id="SSF54593">
    <property type="entry name" value="Glyoxalase/Bleomycin resistance protein/Dihydroxybiphenyl dioxygenase"/>
    <property type="match status" value="1"/>
</dbReference>
<dbReference type="Gene3D" id="3.10.180.10">
    <property type="entry name" value="2,3-Dihydroxybiphenyl 1,2-Dioxygenase, domain 1"/>
    <property type="match status" value="1"/>
</dbReference>
<dbReference type="EMBL" id="RJTM01000029">
    <property type="protein sequence ID" value="RNL90784.1"/>
    <property type="molecule type" value="Genomic_DNA"/>
</dbReference>
<proteinExistence type="predicted"/>
<keyword evidence="3" id="KW-1185">Reference proteome</keyword>
<comment type="caution">
    <text evidence="2">The sequence shown here is derived from an EMBL/GenBank/DDBJ whole genome shotgun (WGS) entry which is preliminary data.</text>
</comment>
<dbReference type="AlphaFoldDB" id="A0A3N0ESN0"/>
<sequence length="133" mass="14938">MNIRTTVVCLPVRNPDKTLLFYQNVLGFSDIQMDEGIITLELPNLSLFFMKKDSFESYTKKIGRKAQFPDNNAGMVISCAMEAREDMDTILEKVPKHGGAVPNQVAMDKASGGYIGYFSDPDGHLWELVYPLQ</sequence>
<dbReference type="InterPro" id="IPR029068">
    <property type="entry name" value="Glyas_Bleomycin-R_OHBP_Dase"/>
</dbReference>
<evidence type="ECO:0000313" key="2">
    <source>
        <dbReference type="EMBL" id="RNL90784.1"/>
    </source>
</evidence>
<dbReference type="Proteomes" id="UP000267469">
    <property type="component" value="Unassembled WGS sequence"/>
</dbReference>
<dbReference type="PROSITE" id="PS51819">
    <property type="entry name" value="VOC"/>
    <property type="match status" value="1"/>
</dbReference>
<gene>
    <name evidence="2" type="ORF">ED312_06345</name>
</gene>
<feature type="domain" description="VOC" evidence="1">
    <location>
        <begin position="4"/>
        <end position="131"/>
    </location>
</feature>
<evidence type="ECO:0000313" key="3">
    <source>
        <dbReference type="Proteomes" id="UP000267469"/>
    </source>
</evidence>
<reference evidence="2 3" key="1">
    <citation type="submission" date="2018-10" db="EMBL/GenBank/DDBJ databases">
        <title>Sinomicrobium pectinilyticum sp. nov., a pectinase-producing bacterium isolated from alkaline and saline soil, and emended description of the genus Sinomicrobium.</title>
        <authorList>
            <person name="Cheng B."/>
            <person name="Li C."/>
            <person name="Lai Q."/>
            <person name="Du M."/>
            <person name="Shao Z."/>
            <person name="Xu P."/>
            <person name="Yang C."/>
        </authorList>
    </citation>
    <scope>NUCLEOTIDE SEQUENCE [LARGE SCALE GENOMIC DNA]</scope>
    <source>
        <strain evidence="2 3">5DNS001</strain>
    </source>
</reference>